<dbReference type="AlphaFoldDB" id="A0A232F7V1"/>
<sequence length="180" mass="20641">MKVKEEGVVCVKPTDLKYTRLSYVNNNLRSTNSEEKESLSLIKCGVYHDIDALQRVIIILDDVKDYLIFELQCGGYIQVICICTKDGCANFIHWFSLSEKLHKILGFKNTKLLLCDDKKENCIIDNRLENLINRNYINIGHRCHQSGGGIGIRVITKIIDDVVNENQPFREALSQHVRES</sequence>
<accession>A0A232F7V1</accession>
<dbReference type="EMBL" id="NNAY01000811">
    <property type="protein sequence ID" value="OXU26377.1"/>
    <property type="molecule type" value="Genomic_DNA"/>
</dbReference>
<dbReference type="Proteomes" id="UP000215335">
    <property type="component" value="Unassembled WGS sequence"/>
</dbReference>
<protein>
    <submittedName>
        <fullName evidence="1">Uncharacterized protein</fullName>
    </submittedName>
</protein>
<evidence type="ECO:0000313" key="1">
    <source>
        <dbReference type="EMBL" id="OXU26377.1"/>
    </source>
</evidence>
<proteinExistence type="predicted"/>
<keyword evidence="2" id="KW-1185">Reference proteome</keyword>
<organism evidence="1 2">
    <name type="scientific">Trichomalopsis sarcophagae</name>
    <dbReference type="NCBI Taxonomy" id="543379"/>
    <lineage>
        <taxon>Eukaryota</taxon>
        <taxon>Metazoa</taxon>
        <taxon>Ecdysozoa</taxon>
        <taxon>Arthropoda</taxon>
        <taxon>Hexapoda</taxon>
        <taxon>Insecta</taxon>
        <taxon>Pterygota</taxon>
        <taxon>Neoptera</taxon>
        <taxon>Endopterygota</taxon>
        <taxon>Hymenoptera</taxon>
        <taxon>Apocrita</taxon>
        <taxon>Proctotrupomorpha</taxon>
        <taxon>Chalcidoidea</taxon>
        <taxon>Pteromalidae</taxon>
        <taxon>Pteromalinae</taxon>
        <taxon>Trichomalopsis</taxon>
    </lineage>
</organism>
<evidence type="ECO:0000313" key="2">
    <source>
        <dbReference type="Proteomes" id="UP000215335"/>
    </source>
</evidence>
<reference evidence="1 2" key="1">
    <citation type="journal article" date="2017" name="Curr. Biol.">
        <title>The Evolution of Venom by Co-option of Single-Copy Genes.</title>
        <authorList>
            <person name="Martinson E.O."/>
            <person name="Mrinalini"/>
            <person name="Kelkar Y.D."/>
            <person name="Chang C.H."/>
            <person name="Werren J.H."/>
        </authorList>
    </citation>
    <scope>NUCLEOTIDE SEQUENCE [LARGE SCALE GENOMIC DNA]</scope>
    <source>
        <strain evidence="1 2">Alberta</strain>
        <tissue evidence="1">Whole body</tissue>
    </source>
</reference>
<name>A0A232F7V1_9HYME</name>
<gene>
    <name evidence="1" type="ORF">TSAR_001713</name>
</gene>
<comment type="caution">
    <text evidence="1">The sequence shown here is derived from an EMBL/GenBank/DDBJ whole genome shotgun (WGS) entry which is preliminary data.</text>
</comment>